<evidence type="ECO:0000313" key="2">
    <source>
        <dbReference type="Proteomes" id="UP000011185"/>
    </source>
</evidence>
<dbReference type="Proteomes" id="UP000011185">
    <property type="component" value="Unassembled WGS sequence"/>
</dbReference>
<reference evidence="1 2" key="1">
    <citation type="journal article" date="2012" name="PLoS Pathog.">
        <title>The genome of the obligate intracellular parasite Trachipleistophora hominis: new insights into microsporidian genome dynamics and reductive evolution.</title>
        <authorList>
            <person name="Heinz E."/>
            <person name="Williams T.A."/>
            <person name="Nakjang S."/>
            <person name="Noel C.J."/>
            <person name="Swan D.C."/>
            <person name="Goldberg A.V."/>
            <person name="Harris S.R."/>
            <person name="Weinmaier T."/>
            <person name="Markert S."/>
            <person name="Becher D."/>
            <person name="Bernhardt J."/>
            <person name="Dagan T."/>
            <person name="Hacker C."/>
            <person name="Lucocq J.M."/>
            <person name="Schweder T."/>
            <person name="Rattei T."/>
            <person name="Hall N."/>
            <person name="Hirt R.P."/>
            <person name="Embley T.M."/>
        </authorList>
    </citation>
    <scope>NUCLEOTIDE SEQUENCE [LARGE SCALE GENOMIC DNA]</scope>
</reference>
<name>L7JYR8_TRAHO</name>
<accession>L7JYR8</accession>
<dbReference type="VEuPathDB" id="MicrosporidiaDB:THOM_0574"/>
<dbReference type="OMA" id="FACYLFT"/>
<keyword evidence="2" id="KW-1185">Reference proteome</keyword>
<protein>
    <submittedName>
        <fullName evidence="1">Uncharacterized protein</fullName>
    </submittedName>
</protein>
<proteinExistence type="predicted"/>
<dbReference type="HOGENOM" id="CLU_373057_0_0_1"/>
<organism evidence="1 2">
    <name type="scientific">Trachipleistophora hominis</name>
    <name type="common">Microsporidian parasite</name>
    <dbReference type="NCBI Taxonomy" id="72359"/>
    <lineage>
        <taxon>Eukaryota</taxon>
        <taxon>Fungi</taxon>
        <taxon>Fungi incertae sedis</taxon>
        <taxon>Microsporidia</taxon>
        <taxon>Pleistophoridae</taxon>
        <taxon>Trachipleistophora</taxon>
    </lineage>
</organism>
<dbReference type="EMBL" id="JH993846">
    <property type="protein sequence ID" value="ELQ76465.1"/>
    <property type="molecule type" value="Genomic_DNA"/>
</dbReference>
<evidence type="ECO:0000313" key="1">
    <source>
        <dbReference type="EMBL" id="ELQ76465.1"/>
    </source>
</evidence>
<gene>
    <name evidence="1" type="ORF">THOM_0574</name>
</gene>
<dbReference type="InParanoid" id="L7JYR8"/>
<sequence>MNKEISDETVLEEIEKINSCKKSNADYYINLINLEDNVDKVSLFVSIQACTVLSEDFYVYSKEEKASIYVEKGLLKFDQIVKMHLIEKKDFYSLVECLSRMLIVRVKITNCLNILSRYQSFLLINSEKIFNFLLDTQDEHTEMKITIDDTKKEHILVEEQQEIEEFASNGNKLLFATDFISTNEQFDIFLFFFGLFYDPAYKSAYLNKLANLRKKFERALLIEVVLNTECIAELADYVIKQKNGLNELSTIFMISLKINELNTFKVIIIDFLKIANIFTDEETANLRLITTSLIKNLNKETNDEQSLKKRSNTMNIIKLDNINFLLDIDMKSLIDWDDLVRFLHIQGNYAMILCLVRHGIKVERKILFACYLFTDDIISADKLYEEELQERFTTKAYRQDVSCDEMQENEIFAESMFKNDLIEQTHIFIFFMKKGRTSSAFNIMEKIDTVDEFIVCMKTLLPYDRRFLKDAIYIGIKKFYLNHNFLKISLSILHLEDINVTADERATLILELYFNNNDEPVTRLWPDETFVYNILYNNILEVTDLDLKCRLLKEIRQISMNEDTLFLFLYVMREIEQKMFVTNTENAKPGIRAVESLTTSISDILTYLFDKINTFKPETLILLYDYYKQYDKDKSDLAFNYIPICDLSESSLFFLCDITDDTKIVRIVQAMQTKRLLTTAILDSIYVRFSAYGVYNLIALCDELEMKRIEFKSDTLHNLLRTKLQYLKALKDLRLKRRILHFLSD</sequence>
<dbReference type="AlphaFoldDB" id="L7JYR8"/>
<dbReference type="OrthoDB" id="2198293at2759"/>